<feature type="active site" description="Proton donor/acceptor" evidence="9">
    <location>
        <position position="359"/>
    </location>
</feature>
<keyword evidence="7" id="KW-0234">DNA repair</keyword>
<evidence type="ECO:0000256" key="11">
    <source>
        <dbReference type="PIRSR" id="PIRSR610347-3"/>
    </source>
</evidence>
<name>A0A1B7TCH2_9ASCO</name>
<dbReference type="InterPro" id="IPR010347">
    <property type="entry name" value="Tdp1"/>
</dbReference>
<comment type="subcellular location">
    <subcellularLocation>
        <location evidence="1">Nucleus</location>
    </subcellularLocation>
</comment>
<evidence type="ECO:0000313" key="12">
    <source>
        <dbReference type="EMBL" id="OBA26446.1"/>
    </source>
</evidence>
<sequence>MLTKKREYVEITLSSDSESNSDLEIVRENITQTSSINTVKKQKTASTRGTPYPQFKLSSSNIGSDFTLLPDELLRPMSITDNTNEVHLMASYDTCPFLIKEQLERYPNINIILLATMPENYETHKRLEIIKLEVKNDGWADMYHSKYLIKQNDNNLEIYIGTGNFNPLEFEVVQNIWFYSGRLRRLEREPKTNKTNNFLKNLERMFGLLSKRMNSNGAKKNLKFVSTFKQFDFENLRNYNIIIHHFDMAMNDILKGHNTDLEISKEDNLHLTVQCSSIGRWVSIPNKILKFFSEIVFKTKNVKTMFNIIFPSITEVIKTGNINVAPYFHSPVFNEKIKENVRGISEVLGYKNNFNDPSHSKSYMLRQKNKILWYYMTSANLSMTSWSNGSYYRKVKTHELGVSVLARKDLEINYVNIAEAIVENKRFNEYDTVGKTGKIDVFGLINEKFDFTKKQPEYENFDFRICSGI</sequence>
<feature type="binding site" evidence="10">
    <location>
        <position position="361"/>
    </location>
    <ligand>
        <name>substrate</name>
    </ligand>
</feature>
<evidence type="ECO:0000256" key="9">
    <source>
        <dbReference type="PIRSR" id="PIRSR610347-1"/>
    </source>
</evidence>
<dbReference type="Gene3D" id="3.30.870.10">
    <property type="entry name" value="Endonuclease Chain A"/>
    <property type="match status" value="2"/>
</dbReference>
<reference evidence="13" key="1">
    <citation type="journal article" date="2016" name="Proc. Natl. Acad. Sci. U.S.A.">
        <title>Comparative genomics of biotechnologically important yeasts.</title>
        <authorList>
            <person name="Riley R."/>
            <person name="Haridas S."/>
            <person name="Wolfe K.H."/>
            <person name="Lopes M.R."/>
            <person name="Hittinger C.T."/>
            <person name="Goeker M."/>
            <person name="Salamov A.A."/>
            <person name="Wisecaver J.H."/>
            <person name="Long T.M."/>
            <person name="Calvey C.H."/>
            <person name="Aerts A.L."/>
            <person name="Barry K.W."/>
            <person name="Choi C."/>
            <person name="Clum A."/>
            <person name="Coughlan A.Y."/>
            <person name="Deshpande S."/>
            <person name="Douglass A.P."/>
            <person name="Hanson S.J."/>
            <person name="Klenk H.-P."/>
            <person name="LaButti K.M."/>
            <person name="Lapidus A."/>
            <person name="Lindquist E.A."/>
            <person name="Lipzen A.M."/>
            <person name="Meier-Kolthoff J.P."/>
            <person name="Ohm R.A."/>
            <person name="Otillar R.P."/>
            <person name="Pangilinan J.L."/>
            <person name="Peng Y."/>
            <person name="Rokas A."/>
            <person name="Rosa C.A."/>
            <person name="Scheuner C."/>
            <person name="Sibirny A.A."/>
            <person name="Slot J.C."/>
            <person name="Stielow J.B."/>
            <person name="Sun H."/>
            <person name="Kurtzman C.P."/>
            <person name="Blackwell M."/>
            <person name="Grigoriev I.V."/>
            <person name="Jeffries T.W."/>
        </authorList>
    </citation>
    <scope>NUCLEOTIDE SEQUENCE [LARGE SCALE GENOMIC DNA]</scope>
    <source>
        <strain evidence="13">NRRL Y-1626</strain>
    </source>
</reference>
<evidence type="ECO:0000256" key="10">
    <source>
        <dbReference type="PIRSR" id="PIRSR610347-2"/>
    </source>
</evidence>
<keyword evidence="5" id="KW-0378">Hydrolase</keyword>
<dbReference type="EMBL" id="LXPE01000018">
    <property type="protein sequence ID" value="OBA26446.1"/>
    <property type="molecule type" value="Genomic_DNA"/>
</dbReference>
<dbReference type="PANTHER" id="PTHR12415">
    <property type="entry name" value="TYROSYL-DNA PHOSPHODIESTERASE 1"/>
    <property type="match status" value="1"/>
</dbReference>
<feature type="site" description="Interaction with DNA" evidence="11">
    <location>
        <position position="382"/>
    </location>
</feature>
<dbReference type="GO" id="GO:0003697">
    <property type="term" value="F:single-stranded DNA binding"/>
    <property type="evidence" value="ECO:0007669"/>
    <property type="project" value="TreeGrafter"/>
</dbReference>
<accession>A0A1B7TCH2</accession>
<evidence type="ECO:0000256" key="3">
    <source>
        <dbReference type="ARBA" id="ARBA00022722"/>
    </source>
</evidence>
<dbReference type="SUPFAM" id="SSF56024">
    <property type="entry name" value="Phospholipase D/nuclease"/>
    <property type="match status" value="2"/>
</dbReference>
<comment type="similarity">
    <text evidence="2">Belongs to the tyrosyl-DNA phosphodiesterase family.</text>
</comment>
<evidence type="ECO:0000256" key="1">
    <source>
        <dbReference type="ARBA" id="ARBA00004123"/>
    </source>
</evidence>
<evidence type="ECO:0008006" key="14">
    <source>
        <dbReference type="Google" id="ProtNLM"/>
    </source>
</evidence>
<feature type="active site" description="Nucleophile" evidence="9">
    <location>
        <position position="144"/>
    </location>
</feature>
<evidence type="ECO:0000256" key="7">
    <source>
        <dbReference type="ARBA" id="ARBA00023204"/>
    </source>
</evidence>
<evidence type="ECO:0000256" key="5">
    <source>
        <dbReference type="ARBA" id="ARBA00022801"/>
    </source>
</evidence>
<comment type="caution">
    <text evidence="12">The sequence shown here is derived from an EMBL/GenBank/DDBJ whole genome shotgun (WGS) entry which is preliminary data.</text>
</comment>
<proteinExistence type="inferred from homology"/>
<evidence type="ECO:0000256" key="4">
    <source>
        <dbReference type="ARBA" id="ARBA00022763"/>
    </source>
</evidence>
<keyword evidence="8" id="KW-0539">Nucleus</keyword>
<dbReference type="Pfam" id="PF06087">
    <property type="entry name" value="Tyr-DNA_phospho"/>
    <property type="match status" value="1"/>
</dbReference>
<dbReference type="PANTHER" id="PTHR12415:SF0">
    <property type="entry name" value="TYROSYL-DNA PHOSPHODIESTERASE 1"/>
    <property type="match status" value="1"/>
</dbReference>
<keyword evidence="3" id="KW-0540">Nuclease</keyword>
<dbReference type="GO" id="GO:0017005">
    <property type="term" value="F:3'-tyrosyl-DNA phosphodiesterase activity"/>
    <property type="evidence" value="ECO:0007669"/>
    <property type="project" value="TreeGrafter"/>
</dbReference>
<keyword evidence="6" id="KW-0269">Exonuclease</keyword>
<dbReference type="GO" id="GO:0003690">
    <property type="term" value="F:double-stranded DNA binding"/>
    <property type="evidence" value="ECO:0007669"/>
    <property type="project" value="TreeGrafter"/>
</dbReference>
<keyword evidence="4" id="KW-0227">DNA damage</keyword>
<keyword evidence="13" id="KW-1185">Reference proteome</keyword>
<dbReference type="Proteomes" id="UP000092321">
    <property type="component" value="Unassembled WGS sequence"/>
</dbReference>
<evidence type="ECO:0000313" key="13">
    <source>
        <dbReference type="Proteomes" id="UP000092321"/>
    </source>
</evidence>
<feature type="binding site" evidence="10">
    <location>
        <position position="146"/>
    </location>
    <ligand>
        <name>substrate</name>
    </ligand>
</feature>
<evidence type="ECO:0000256" key="6">
    <source>
        <dbReference type="ARBA" id="ARBA00022839"/>
    </source>
</evidence>
<dbReference type="AlphaFoldDB" id="A0A1B7TCH2"/>
<dbReference type="GO" id="GO:0004527">
    <property type="term" value="F:exonuclease activity"/>
    <property type="evidence" value="ECO:0007669"/>
    <property type="project" value="UniProtKB-KW"/>
</dbReference>
<evidence type="ECO:0000256" key="8">
    <source>
        <dbReference type="ARBA" id="ARBA00023242"/>
    </source>
</evidence>
<protein>
    <recommendedName>
        <fullName evidence="14">Phospholipase D/nuclease</fullName>
    </recommendedName>
</protein>
<dbReference type="GO" id="GO:0005634">
    <property type="term" value="C:nucleus"/>
    <property type="evidence" value="ECO:0007669"/>
    <property type="project" value="UniProtKB-SubCell"/>
</dbReference>
<organism evidence="12 13">
    <name type="scientific">Hanseniaspora valbyensis NRRL Y-1626</name>
    <dbReference type="NCBI Taxonomy" id="766949"/>
    <lineage>
        <taxon>Eukaryota</taxon>
        <taxon>Fungi</taxon>
        <taxon>Dikarya</taxon>
        <taxon>Ascomycota</taxon>
        <taxon>Saccharomycotina</taxon>
        <taxon>Saccharomycetes</taxon>
        <taxon>Saccharomycodales</taxon>
        <taxon>Saccharomycodaceae</taxon>
        <taxon>Hanseniaspora</taxon>
    </lineage>
</organism>
<gene>
    <name evidence="12" type="ORF">HANVADRAFT_49189</name>
</gene>
<evidence type="ECO:0000256" key="2">
    <source>
        <dbReference type="ARBA" id="ARBA00010205"/>
    </source>
</evidence>
<dbReference type="GO" id="GO:0006281">
    <property type="term" value="P:DNA repair"/>
    <property type="evidence" value="ECO:0007669"/>
    <property type="project" value="UniProtKB-KW"/>
</dbReference>